<accession>A0A3S4SDI7</accession>
<name>A0A3S4SDI7_9ACTO</name>
<dbReference type="Proteomes" id="UP000276899">
    <property type="component" value="Chromosome"/>
</dbReference>
<reference evidence="6 7" key="1">
    <citation type="submission" date="2018-12" db="EMBL/GenBank/DDBJ databases">
        <authorList>
            <consortium name="Pathogen Informatics"/>
        </authorList>
    </citation>
    <scope>NUCLEOTIDE SEQUENCE [LARGE SCALE GENOMIC DNA]</scope>
    <source>
        <strain evidence="6 7">NCTC11923</strain>
    </source>
</reference>
<dbReference type="SMART" id="SM00850">
    <property type="entry name" value="LytTR"/>
    <property type="match status" value="1"/>
</dbReference>
<evidence type="ECO:0000259" key="5">
    <source>
        <dbReference type="PROSITE" id="PS50930"/>
    </source>
</evidence>
<keyword evidence="3" id="KW-0238">DNA-binding</keyword>
<dbReference type="GO" id="GO:0000156">
    <property type="term" value="F:phosphorelay response regulator activity"/>
    <property type="evidence" value="ECO:0007669"/>
    <property type="project" value="InterPro"/>
</dbReference>
<keyword evidence="4" id="KW-0804">Transcription</keyword>
<keyword evidence="2" id="KW-0805">Transcription regulation</keyword>
<feature type="domain" description="HTH LytTR-type" evidence="5">
    <location>
        <begin position="43"/>
        <end position="147"/>
    </location>
</feature>
<evidence type="ECO:0000256" key="3">
    <source>
        <dbReference type="ARBA" id="ARBA00023125"/>
    </source>
</evidence>
<dbReference type="RefSeq" id="WP_026427836.1">
    <property type="nucleotide sequence ID" value="NZ_CBCRWE010000029.1"/>
</dbReference>
<dbReference type="EMBL" id="LR134363">
    <property type="protein sequence ID" value="VEG73574.1"/>
    <property type="molecule type" value="Genomic_DNA"/>
</dbReference>
<dbReference type="GO" id="GO:0003677">
    <property type="term" value="F:DNA binding"/>
    <property type="evidence" value="ECO:0007669"/>
    <property type="project" value="UniProtKB-KW"/>
</dbReference>
<dbReference type="STRING" id="1278298.GCA_000428685_01056"/>
<protein>
    <submittedName>
        <fullName evidence="6">Response regulator of the LytR/AlgR family</fullName>
    </submittedName>
</protein>
<evidence type="ECO:0000313" key="7">
    <source>
        <dbReference type="Proteomes" id="UP000276899"/>
    </source>
</evidence>
<organism evidence="6 7">
    <name type="scientific">Actinomyces slackii</name>
    <dbReference type="NCBI Taxonomy" id="52774"/>
    <lineage>
        <taxon>Bacteria</taxon>
        <taxon>Bacillati</taxon>
        <taxon>Actinomycetota</taxon>
        <taxon>Actinomycetes</taxon>
        <taxon>Actinomycetales</taxon>
        <taxon>Actinomycetaceae</taxon>
        <taxon>Actinomyces</taxon>
    </lineage>
</organism>
<dbReference type="Gene3D" id="2.40.50.1020">
    <property type="entry name" value="LytTr DNA-binding domain"/>
    <property type="match status" value="1"/>
</dbReference>
<dbReference type="KEGG" id="asla:NCTC11923_00181"/>
<dbReference type="PROSITE" id="PS50930">
    <property type="entry name" value="HTH_LYTTR"/>
    <property type="match status" value="1"/>
</dbReference>
<evidence type="ECO:0000256" key="2">
    <source>
        <dbReference type="ARBA" id="ARBA00023015"/>
    </source>
</evidence>
<dbReference type="AlphaFoldDB" id="A0A3S4SDI7"/>
<evidence type="ECO:0000256" key="1">
    <source>
        <dbReference type="ARBA" id="ARBA00022490"/>
    </source>
</evidence>
<dbReference type="PANTHER" id="PTHR37299:SF2">
    <property type="entry name" value="HTH LYTTR-TYPE DOMAIN-CONTAINING PROTEIN"/>
    <property type="match status" value="1"/>
</dbReference>
<gene>
    <name evidence="6" type="ORF">NCTC11923_00181</name>
</gene>
<dbReference type="InterPro" id="IPR046947">
    <property type="entry name" value="LytR-like"/>
</dbReference>
<evidence type="ECO:0000313" key="6">
    <source>
        <dbReference type="EMBL" id="VEG73574.1"/>
    </source>
</evidence>
<dbReference type="PANTHER" id="PTHR37299">
    <property type="entry name" value="TRANSCRIPTIONAL REGULATOR-RELATED"/>
    <property type="match status" value="1"/>
</dbReference>
<keyword evidence="7" id="KW-1185">Reference proteome</keyword>
<evidence type="ECO:0000256" key="4">
    <source>
        <dbReference type="ARBA" id="ARBA00023163"/>
    </source>
</evidence>
<dbReference type="InterPro" id="IPR007492">
    <property type="entry name" value="LytTR_DNA-bd_dom"/>
</dbReference>
<dbReference type="Pfam" id="PF04397">
    <property type="entry name" value="LytTR"/>
    <property type="match status" value="1"/>
</dbReference>
<proteinExistence type="predicted"/>
<sequence length="147" mass="16307">MKVTISIDPGLHETEVEVRAAALDEEVRRIESALTGLGAAPRLTATAGDRTVLLDPRRVLRFYTRDKKVLAQDAAGHWQVHHRLHELESMLPARDFIRINQGEIVNLAQVAFLDLSGTGTIGIQLKDGTRCFVSRRSIPRFKASLGL</sequence>
<keyword evidence="1" id="KW-0963">Cytoplasm</keyword>